<dbReference type="GO" id="GO:0046872">
    <property type="term" value="F:metal ion binding"/>
    <property type="evidence" value="ECO:0007669"/>
    <property type="project" value="UniProtKB-KW"/>
</dbReference>
<dbReference type="GO" id="GO:0008705">
    <property type="term" value="F:methionine synthase activity"/>
    <property type="evidence" value="ECO:0007669"/>
    <property type="project" value="InterPro"/>
</dbReference>
<dbReference type="Pfam" id="PF02965">
    <property type="entry name" value="Met_synt_B12"/>
    <property type="match status" value="1"/>
</dbReference>
<dbReference type="GO" id="GO:0046653">
    <property type="term" value="P:tetrahydrofolate metabolic process"/>
    <property type="evidence" value="ECO:0007669"/>
    <property type="project" value="TreeGrafter"/>
</dbReference>
<proteinExistence type="predicted"/>
<evidence type="ECO:0000256" key="3">
    <source>
        <dbReference type="PROSITE-ProRule" id="PRU00346"/>
    </source>
</evidence>
<dbReference type="AlphaFoldDB" id="A0A0P9CS72"/>
<evidence type="ECO:0000313" key="5">
    <source>
        <dbReference type="EMBL" id="SCX99716.1"/>
    </source>
</evidence>
<dbReference type="GO" id="GO:0005829">
    <property type="term" value="C:cytosol"/>
    <property type="evidence" value="ECO:0007669"/>
    <property type="project" value="TreeGrafter"/>
</dbReference>
<dbReference type="PANTHER" id="PTHR45833">
    <property type="entry name" value="METHIONINE SYNTHASE"/>
    <property type="match status" value="1"/>
</dbReference>
<dbReference type="OrthoDB" id="9803687at2"/>
<protein>
    <submittedName>
        <fullName evidence="5">Vitamin B12 dependent methionine synthase, activation domain</fullName>
    </submittedName>
</protein>
<evidence type="ECO:0000256" key="1">
    <source>
        <dbReference type="ARBA" id="ARBA00022723"/>
    </source>
</evidence>
<evidence type="ECO:0000256" key="2">
    <source>
        <dbReference type="ARBA" id="ARBA00023285"/>
    </source>
</evidence>
<sequence>MTEQVIRSDVATDNPVPTPPFWGTRVLEHIPVRALVPYINKTMLYQFQWGFKKAGRKKDEYWQWAKQEVDPIFNDMLARVEREQIQTPQAVYGYFPCQSEGNDIVLYTDPDGSEELQRFTLPRQDGKKNLCIADFFRSKESGEMDVIGLQVVTVGQHASDVAREWFNEDRYTDYLYLHGLNVETTEALAEWVHKQIRADLGFAGEDDRDPQALIKQGYRGSRYSFGYPACPNLEDQRPLLQILQADRLGITMADEQQMHPEESTSAIVCHHPEAKYFSV</sequence>
<dbReference type="PATRIC" id="fig|381306.5.peg.801"/>
<name>A0A0P9CS72_9GAMM</name>
<keyword evidence="1" id="KW-0479">Metal-binding</keyword>
<gene>
    <name evidence="5" type="ORF">SAMN05661077_0986</name>
</gene>
<accession>A0A0P9CS72</accession>
<dbReference type="PANTHER" id="PTHR45833:SF1">
    <property type="entry name" value="METHIONINE SYNTHASE"/>
    <property type="match status" value="1"/>
</dbReference>
<dbReference type="GO" id="GO:0050667">
    <property type="term" value="P:homocysteine metabolic process"/>
    <property type="evidence" value="ECO:0007669"/>
    <property type="project" value="TreeGrafter"/>
</dbReference>
<organism evidence="5 6">
    <name type="scientific">Thiohalorhabdus denitrificans</name>
    <dbReference type="NCBI Taxonomy" id="381306"/>
    <lineage>
        <taxon>Bacteria</taxon>
        <taxon>Pseudomonadati</taxon>
        <taxon>Pseudomonadota</taxon>
        <taxon>Gammaproteobacteria</taxon>
        <taxon>Thiohalorhabdales</taxon>
        <taxon>Thiohalorhabdaceae</taxon>
        <taxon>Thiohalorhabdus</taxon>
    </lineage>
</organism>
<dbReference type="Proteomes" id="UP000183104">
    <property type="component" value="Unassembled WGS sequence"/>
</dbReference>
<feature type="domain" description="AdoMet activation" evidence="4">
    <location>
        <begin position="1"/>
        <end position="279"/>
    </location>
</feature>
<keyword evidence="3" id="KW-0489">Methyltransferase</keyword>
<evidence type="ECO:0000313" key="6">
    <source>
        <dbReference type="Proteomes" id="UP000183104"/>
    </source>
</evidence>
<dbReference type="GO" id="GO:0032259">
    <property type="term" value="P:methylation"/>
    <property type="evidence" value="ECO:0007669"/>
    <property type="project" value="UniProtKB-KW"/>
</dbReference>
<evidence type="ECO:0000259" key="4">
    <source>
        <dbReference type="PROSITE" id="PS50974"/>
    </source>
</evidence>
<reference evidence="6" key="1">
    <citation type="submission" date="2016-10" db="EMBL/GenBank/DDBJ databases">
        <authorList>
            <person name="Varghese N."/>
        </authorList>
    </citation>
    <scope>NUCLEOTIDE SEQUENCE [LARGE SCALE GENOMIC DNA]</scope>
    <source>
        <strain evidence="6">HL 19</strain>
    </source>
</reference>
<keyword evidence="3" id="KW-0808">Transferase</keyword>
<dbReference type="Gene3D" id="3.10.196.10">
    <property type="entry name" value="Vitamin B12-dependent methionine synthase, activation domain"/>
    <property type="match status" value="1"/>
</dbReference>
<dbReference type="PROSITE" id="PS50974">
    <property type="entry name" value="ADOMET_ACTIVATION"/>
    <property type="match status" value="1"/>
</dbReference>
<dbReference type="InterPro" id="IPR050554">
    <property type="entry name" value="Met_Synthase/Corrinoid"/>
</dbReference>
<dbReference type="STRING" id="381306.AN478_10250"/>
<dbReference type="EMBL" id="FMUN01000002">
    <property type="protein sequence ID" value="SCX99716.1"/>
    <property type="molecule type" value="Genomic_DNA"/>
</dbReference>
<keyword evidence="2" id="KW-0170">Cobalt</keyword>
<dbReference type="InterPro" id="IPR004223">
    <property type="entry name" value="VitB12-dep_Met_synth_activ_dom"/>
</dbReference>
<keyword evidence="6" id="KW-1185">Reference proteome</keyword>
<dbReference type="SUPFAM" id="SSF56507">
    <property type="entry name" value="Methionine synthase activation domain-like"/>
    <property type="match status" value="1"/>
</dbReference>
<dbReference type="InterPro" id="IPR037010">
    <property type="entry name" value="VitB12-dep_Met_synth_activ_sf"/>
</dbReference>